<dbReference type="GO" id="GO:0016787">
    <property type="term" value="F:hydrolase activity"/>
    <property type="evidence" value="ECO:0007669"/>
    <property type="project" value="UniProtKB-KW"/>
</dbReference>
<keyword evidence="2" id="KW-0378">Hydrolase</keyword>
<sequence>MIRVPPAVRRLGYAALGAVAPGIAGRRATDAFSTTRALGLHPDDVVPLGARRFAVDGDEHVRGGYLWGEDEDGPVALLVHGWGMDSSSMHALVGPLRDLGYRVAAFDAPGHGVSEGSQATMTQFTRATGAVLDTLGDVRVVVAHSLGSIAATGAVAERPGLPVDCMVLIAPTCTLTGVLERWSRSELRLRRPVVEGIYRELRRRNGVPVSHWDVTGLGGGLDLPVLAVHDPGDDVVPFSEAEAVAAGLREVRLEAAPGGPGHFGILMAPAVRETVGAFIVEHAGTETEAAR</sequence>
<dbReference type="InterPro" id="IPR050228">
    <property type="entry name" value="Carboxylesterase_BioH"/>
</dbReference>
<dbReference type="Pfam" id="PF12146">
    <property type="entry name" value="Hydrolase_4"/>
    <property type="match status" value="1"/>
</dbReference>
<accession>A0ABW1A2Z4</accession>
<dbReference type="PANTHER" id="PTHR43194:SF5">
    <property type="entry name" value="PIMELOYL-[ACYL-CARRIER PROTEIN] METHYL ESTER ESTERASE"/>
    <property type="match status" value="1"/>
</dbReference>
<comment type="caution">
    <text evidence="2">The sequence shown here is derived from an EMBL/GenBank/DDBJ whole genome shotgun (WGS) entry which is preliminary data.</text>
</comment>
<feature type="domain" description="Serine aminopeptidase S33" evidence="1">
    <location>
        <begin position="77"/>
        <end position="198"/>
    </location>
</feature>
<evidence type="ECO:0000313" key="3">
    <source>
        <dbReference type="Proteomes" id="UP001596074"/>
    </source>
</evidence>
<reference evidence="3" key="1">
    <citation type="journal article" date="2019" name="Int. J. Syst. Evol. Microbiol.">
        <title>The Global Catalogue of Microorganisms (GCM) 10K type strain sequencing project: providing services to taxonomists for standard genome sequencing and annotation.</title>
        <authorList>
            <consortium name="The Broad Institute Genomics Platform"/>
            <consortium name="The Broad Institute Genome Sequencing Center for Infectious Disease"/>
            <person name="Wu L."/>
            <person name="Ma J."/>
        </authorList>
    </citation>
    <scope>NUCLEOTIDE SEQUENCE [LARGE SCALE GENOMIC DNA]</scope>
    <source>
        <strain evidence="3">KCTC 42087</strain>
    </source>
</reference>
<dbReference type="RefSeq" id="WP_378284747.1">
    <property type="nucleotide sequence ID" value="NZ_JBHSON010000038.1"/>
</dbReference>
<dbReference type="InterPro" id="IPR022742">
    <property type="entry name" value="Hydrolase_4"/>
</dbReference>
<evidence type="ECO:0000259" key="1">
    <source>
        <dbReference type="Pfam" id="PF12146"/>
    </source>
</evidence>
<keyword evidence="3" id="KW-1185">Reference proteome</keyword>
<dbReference type="SUPFAM" id="SSF53474">
    <property type="entry name" value="alpha/beta-Hydrolases"/>
    <property type="match status" value="1"/>
</dbReference>
<protein>
    <submittedName>
        <fullName evidence="2">Alpha/beta fold hydrolase</fullName>
    </submittedName>
</protein>
<gene>
    <name evidence="2" type="ORF">ACFPZN_25760</name>
</gene>
<dbReference type="InterPro" id="IPR029058">
    <property type="entry name" value="AB_hydrolase_fold"/>
</dbReference>
<name>A0ABW1A2Z4_9ACTN</name>
<evidence type="ECO:0000313" key="2">
    <source>
        <dbReference type="EMBL" id="MFC5749037.1"/>
    </source>
</evidence>
<dbReference type="Proteomes" id="UP001596074">
    <property type="component" value="Unassembled WGS sequence"/>
</dbReference>
<organism evidence="2 3">
    <name type="scientific">Actinomadura rugatobispora</name>
    <dbReference type="NCBI Taxonomy" id="1994"/>
    <lineage>
        <taxon>Bacteria</taxon>
        <taxon>Bacillati</taxon>
        <taxon>Actinomycetota</taxon>
        <taxon>Actinomycetes</taxon>
        <taxon>Streptosporangiales</taxon>
        <taxon>Thermomonosporaceae</taxon>
        <taxon>Actinomadura</taxon>
    </lineage>
</organism>
<dbReference type="EMBL" id="JBHSON010000038">
    <property type="protein sequence ID" value="MFC5749037.1"/>
    <property type="molecule type" value="Genomic_DNA"/>
</dbReference>
<dbReference type="PANTHER" id="PTHR43194">
    <property type="entry name" value="HYDROLASE ALPHA/BETA FOLD FAMILY"/>
    <property type="match status" value="1"/>
</dbReference>
<proteinExistence type="predicted"/>
<dbReference type="Gene3D" id="3.40.50.1820">
    <property type="entry name" value="alpha/beta hydrolase"/>
    <property type="match status" value="1"/>
</dbReference>